<gene>
    <name evidence="1" type="ORF">HHL08_19745</name>
</gene>
<dbReference type="Proteomes" id="UP000519023">
    <property type="component" value="Unassembled WGS sequence"/>
</dbReference>
<dbReference type="EMBL" id="JABBFV010000019">
    <property type="protein sequence ID" value="NML12341.1"/>
    <property type="molecule type" value="Genomic_DNA"/>
</dbReference>
<dbReference type="RefSeq" id="WP_169574740.1">
    <property type="nucleotide sequence ID" value="NZ_JABBFV010000019.1"/>
</dbReference>
<keyword evidence="2" id="KW-1185">Reference proteome</keyword>
<dbReference type="AlphaFoldDB" id="A0A7X9ZV71"/>
<sequence>MFTPNALTRTALAARDRSVDWLLKHIGPDGRPADCETRTGWSRLGWGLAVAGEPAAASAVVHWAAKNRIAANGDYLPGYMEGQGYIAQYANYWLGTFVVSAWMAGSYDIALRSMDYLASQQDPVHGGLPTRLGSGNHPAGICDILSTAQVGLSALITGQLDVADKAYEWLDGLLAAQPSNTTFHMFRQGDAVWRTPDPAFAWAAIVPFDQPRQAFYGPAMAAVFLARYAHIRHRPEAIAIARGFLAYNVNGTQAQFTDIDSVQACKFGWAVGVMHQADPDGGWGEWLAPMTQWFIDRQAPEGWWGPSRFADADPTCADKLVKTSEHLMEITALIAALGARACEQDRQAKSDRPMA</sequence>
<name>A0A7X9ZV71_9SPHN</name>
<reference evidence="1 2" key="1">
    <citation type="submission" date="2020-04" db="EMBL/GenBank/DDBJ databases">
        <title>Sphingobium sp. AR-3-1 isolated from Arctic soil.</title>
        <authorList>
            <person name="Dahal R.H."/>
            <person name="Chaudhary D.K."/>
        </authorList>
    </citation>
    <scope>NUCLEOTIDE SEQUENCE [LARGE SCALE GENOMIC DNA]</scope>
    <source>
        <strain evidence="1 2">AR-3-1</strain>
    </source>
</reference>
<proteinExistence type="predicted"/>
<organism evidence="1 2">
    <name type="scientific">Sphingobium psychrophilum</name>
    <dbReference type="NCBI Taxonomy" id="2728834"/>
    <lineage>
        <taxon>Bacteria</taxon>
        <taxon>Pseudomonadati</taxon>
        <taxon>Pseudomonadota</taxon>
        <taxon>Alphaproteobacteria</taxon>
        <taxon>Sphingomonadales</taxon>
        <taxon>Sphingomonadaceae</taxon>
        <taxon>Sphingobium</taxon>
    </lineage>
</organism>
<protein>
    <submittedName>
        <fullName evidence="1">Uncharacterized protein</fullName>
    </submittedName>
</protein>
<accession>A0A7X9ZV71</accession>
<evidence type="ECO:0000313" key="1">
    <source>
        <dbReference type="EMBL" id="NML12341.1"/>
    </source>
</evidence>
<comment type="caution">
    <text evidence="1">The sequence shown here is derived from an EMBL/GenBank/DDBJ whole genome shotgun (WGS) entry which is preliminary data.</text>
</comment>
<evidence type="ECO:0000313" key="2">
    <source>
        <dbReference type="Proteomes" id="UP000519023"/>
    </source>
</evidence>